<feature type="transmembrane region" description="Helical" evidence="1">
    <location>
        <begin position="48"/>
        <end position="71"/>
    </location>
</feature>
<keyword evidence="1" id="KW-0812">Transmembrane</keyword>
<dbReference type="EMBL" id="JAHLQO010000001">
    <property type="protein sequence ID" value="MBU5668623.1"/>
    <property type="molecule type" value="Genomic_DNA"/>
</dbReference>
<accession>A0ABS6FGN8</accession>
<keyword evidence="1" id="KW-0472">Membrane</keyword>
<comment type="caution">
    <text evidence="2">The sequence shown here is derived from an EMBL/GenBank/DDBJ whole genome shotgun (WGS) entry which is preliminary data.</text>
</comment>
<gene>
    <name evidence="2" type="ORF">KQI68_02085</name>
</gene>
<reference evidence="2 3" key="1">
    <citation type="submission" date="2021-06" db="EMBL/GenBank/DDBJ databases">
        <authorList>
            <person name="Sun Q."/>
            <person name="Li D."/>
        </authorList>
    </citation>
    <scope>NUCLEOTIDE SEQUENCE [LARGE SCALE GENOMIC DNA]</scope>
    <source>
        <strain evidence="2 3">MSJ-1</strain>
    </source>
</reference>
<evidence type="ECO:0000256" key="1">
    <source>
        <dbReference type="SAM" id="Phobius"/>
    </source>
</evidence>
<evidence type="ECO:0008006" key="4">
    <source>
        <dbReference type="Google" id="ProtNLM"/>
    </source>
</evidence>
<dbReference type="RefSeq" id="WP_216548450.1">
    <property type="nucleotide sequence ID" value="NZ_JAHLQO010000001.1"/>
</dbReference>
<sequence>MKSLESYKKELENRIGVLVVVCVLALLAVLFGNFYLKDIFPTKDVVNYYVMGFFFGVEVACLVQMGVYFKALKDENTLKKMYTEENDEREIFIRMKSGYTVVKLFSGLILSASFVFAYISFEVFVALTIVAISQIIISFLLRKYWSKKI</sequence>
<keyword evidence="1" id="KW-1133">Transmembrane helix</keyword>
<dbReference type="Proteomes" id="UP000783742">
    <property type="component" value="Unassembled WGS sequence"/>
</dbReference>
<protein>
    <recommendedName>
        <fullName evidence="4">DUF3169 domain-containing protein</fullName>
    </recommendedName>
</protein>
<feature type="transmembrane region" description="Helical" evidence="1">
    <location>
        <begin position="98"/>
        <end position="117"/>
    </location>
</feature>
<keyword evidence="3" id="KW-1185">Reference proteome</keyword>
<proteinExistence type="predicted"/>
<feature type="transmembrane region" description="Helical" evidence="1">
    <location>
        <begin position="123"/>
        <end position="141"/>
    </location>
</feature>
<organism evidence="2 3">
    <name type="scientific">Peptoniphilus ovalis</name>
    <dbReference type="NCBI Taxonomy" id="2841503"/>
    <lineage>
        <taxon>Bacteria</taxon>
        <taxon>Bacillati</taxon>
        <taxon>Bacillota</taxon>
        <taxon>Tissierellia</taxon>
        <taxon>Tissierellales</taxon>
        <taxon>Peptoniphilaceae</taxon>
        <taxon>Peptoniphilus</taxon>
    </lineage>
</organism>
<name>A0ABS6FGN8_9FIRM</name>
<evidence type="ECO:0000313" key="3">
    <source>
        <dbReference type="Proteomes" id="UP000783742"/>
    </source>
</evidence>
<feature type="transmembrane region" description="Helical" evidence="1">
    <location>
        <begin position="15"/>
        <end position="36"/>
    </location>
</feature>
<evidence type="ECO:0000313" key="2">
    <source>
        <dbReference type="EMBL" id="MBU5668623.1"/>
    </source>
</evidence>